<dbReference type="RefSeq" id="XP_013905704.1">
    <property type="nucleotide sequence ID" value="XM_014050250.1"/>
</dbReference>
<dbReference type="InterPro" id="IPR029063">
    <property type="entry name" value="SAM-dependent_MTases_sf"/>
</dbReference>
<reference evidence="1 2" key="1">
    <citation type="journal article" date="2013" name="BMC Genomics">
        <title>Reconstruction of the lipid metabolism for the microalga Monoraphidium neglectum from its genome sequence reveals characteristics suitable for biofuel production.</title>
        <authorList>
            <person name="Bogen C."/>
            <person name="Al-Dilaimi A."/>
            <person name="Albersmeier A."/>
            <person name="Wichmann J."/>
            <person name="Grundmann M."/>
            <person name="Rupp O."/>
            <person name="Lauersen K.J."/>
            <person name="Blifernez-Klassen O."/>
            <person name="Kalinowski J."/>
            <person name="Goesmann A."/>
            <person name="Mussgnug J.H."/>
            <person name="Kruse O."/>
        </authorList>
    </citation>
    <scope>NUCLEOTIDE SEQUENCE [LARGE SCALE GENOMIC DNA]</scope>
    <source>
        <strain evidence="1 2">SAG 48.87</strain>
    </source>
</reference>
<dbReference type="GeneID" id="25730000"/>
<proteinExistence type="predicted"/>
<dbReference type="SUPFAM" id="SSF53335">
    <property type="entry name" value="S-adenosyl-L-methionine-dependent methyltransferases"/>
    <property type="match status" value="1"/>
</dbReference>
<dbReference type="KEGG" id="mng:MNEG_1262"/>
<gene>
    <name evidence="1" type="ORF">MNEG_1262</name>
</gene>
<sequence length="357" mass="36377">MPAPCPFLHGRGPQITWQVFDSGCIGEGALHIAAAARARGLLSPGGALLPARATILAQPVEFDRPGQLLHATNCTANVGGGAAHRCQPSAGVGFDLSPLGAYAWGTGDYLAADLAGATPAGPPTWTPLAPPEEAFSFDFAGGDVSALLQPARQELVFQVDQAGTCNAVATWFELDLLGDGRHCVTTSPHTYVAAAVCAASAGSSDAATQPRPQAAALGVGAVPVYAASWRQAVHPLPHECRVRKGEALMVAASHDSYGVSFDYAGDHAAAAAGIGAGGGSIGAAQEQSGAPYLQRDSAWAQRLAEVRALEAGLGRQAAQQPRRHAAVVRAVTALAAQPVSLEADAVQAVAMCARMML</sequence>
<dbReference type="OrthoDB" id="2423701at2759"/>
<dbReference type="Proteomes" id="UP000054498">
    <property type="component" value="Unassembled WGS sequence"/>
</dbReference>
<evidence type="ECO:0000313" key="2">
    <source>
        <dbReference type="Proteomes" id="UP000054498"/>
    </source>
</evidence>
<name>A0A0D2MW00_9CHLO</name>
<evidence type="ECO:0000313" key="1">
    <source>
        <dbReference type="EMBL" id="KIZ06685.1"/>
    </source>
</evidence>
<dbReference type="STRING" id="145388.A0A0D2MW00"/>
<accession>A0A0D2MW00</accession>
<dbReference type="Gene3D" id="2.70.160.11">
    <property type="entry name" value="Hnrnp arginine n-methyltransferase1"/>
    <property type="match status" value="1"/>
</dbReference>
<dbReference type="EMBL" id="KK100342">
    <property type="protein sequence ID" value="KIZ06685.1"/>
    <property type="molecule type" value="Genomic_DNA"/>
</dbReference>
<keyword evidence="2" id="KW-1185">Reference proteome</keyword>
<dbReference type="AlphaFoldDB" id="A0A0D2MW00"/>
<protein>
    <submittedName>
        <fullName evidence="1">Uncharacterized protein</fullName>
    </submittedName>
</protein>
<organism evidence="1 2">
    <name type="scientific">Monoraphidium neglectum</name>
    <dbReference type="NCBI Taxonomy" id="145388"/>
    <lineage>
        <taxon>Eukaryota</taxon>
        <taxon>Viridiplantae</taxon>
        <taxon>Chlorophyta</taxon>
        <taxon>core chlorophytes</taxon>
        <taxon>Chlorophyceae</taxon>
        <taxon>CS clade</taxon>
        <taxon>Sphaeropleales</taxon>
        <taxon>Selenastraceae</taxon>
        <taxon>Monoraphidium</taxon>
    </lineage>
</organism>